<keyword evidence="1" id="KW-0812">Transmembrane</keyword>
<accession>A0A3S1BTB2</accession>
<keyword evidence="2" id="KW-0732">Signal</keyword>
<dbReference type="Proteomes" id="UP000271974">
    <property type="component" value="Unassembled WGS sequence"/>
</dbReference>
<dbReference type="EMBL" id="RQTK01000019">
    <property type="protein sequence ID" value="RUS91053.1"/>
    <property type="molecule type" value="Genomic_DNA"/>
</dbReference>
<protein>
    <recommendedName>
        <fullName evidence="5">DUF19 domain-containing protein</fullName>
    </recommendedName>
</protein>
<keyword evidence="1" id="KW-1133">Transmembrane helix</keyword>
<evidence type="ECO:0000256" key="2">
    <source>
        <dbReference type="SAM" id="SignalP"/>
    </source>
</evidence>
<dbReference type="OrthoDB" id="6058488at2759"/>
<gene>
    <name evidence="3" type="ORF">EGW08_001181</name>
</gene>
<keyword evidence="1" id="KW-0472">Membrane</keyword>
<name>A0A3S1BTB2_ELYCH</name>
<evidence type="ECO:0000256" key="1">
    <source>
        <dbReference type="SAM" id="Phobius"/>
    </source>
</evidence>
<feature type="signal peptide" evidence="2">
    <location>
        <begin position="1"/>
        <end position="30"/>
    </location>
</feature>
<feature type="chain" id="PRO_5018636832" description="DUF19 domain-containing protein" evidence="2">
    <location>
        <begin position="31"/>
        <end position="343"/>
    </location>
</feature>
<evidence type="ECO:0000313" key="3">
    <source>
        <dbReference type="EMBL" id="RUS91053.1"/>
    </source>
</evidence>
<dbReference type="AlphaFoldDB" id="A0A3S1BTB2"/>
<keyword evidence="4" id="KW-1185">Reference proteome</keyword>
<feature type="transmembrane region" description="Helical" evidence="1">
    <location>
        <begin position="317"/>
        <end position="339"/>
    </location>
</feature>
<comment type="caution">
    <text evidence="3">The sequence shown here is derived from an EMBL/GenBank/DDBJ whole genome shotgun (WGS) entry which is preliminary data.</text>
</comment>
<proteinExistence type="predicted"/>
<sequence length="343" mass="39002">MLTTSLLKPLVAYTAVLLVLLCAAPAFAQGQNCQNGFVLSLYQCLSNRSIDRENFLWLTRNGTLGREPADLQTFTSRVCIEESGLVMCVKTADLLSDRDACRQTLASDLSQCYSNRMFSGQDYLLFNLTSERDAVLGTNATDVARFCKERSSLMDCLKTTALNCNDAPIMLRSFGLDFQALNDTYNVLCNYTTAYMDETICFRDESQMFSSCRDEVAVKLPKLEMELAELNITDDEFTMEICNLRFDHIECEMTAAQQMNDTQKCPDVVVGLRWQQECMLVPYECRVKNPSRLADVCRTEEFRLPERESYKKSNASVMLGVSFYVYMVQFVLVAIYLNLEVNK</sequence>
<organism evidence="3 4">
    <name type="scientific">Elysia chlorotica</name>
    <name type="common">Eastern emerald elysia</name>
    <name type="synonym">Sea slug</name>
    <dbReference type="NCBI Taxonomy" id="188477"/>
    <lineage>
        <taxon>Eukaryota</taxon>
        <taxon>Metazoa</taxon>
        <taxon>Spiralia</taxon>
        <taxon>Lophotrochozoa</taxon>
        <taxon>Mollusca</taxon>
        <taxon>Gastropoda</taxon>
        <taxon>Heterobranchia</taxon>
        <taxon>Euthyneura</taxon>
        <taxon>Panpulmonata</taxon>
        <taxon>Sacoglossa</taxon>
        <taxon>Placobranchoidea</taxon>
        <taxon>Plakobranchidae</taxon>
        <taxon>Elysia</taxon>
    </lineage>
</organism>
<evidence type="ECO:0008006" key="5">
    <source>
        <dbReference type="Google" id="ProtNLM"/>
    </source>
</evidence>
<reference evidence="3 4" key="1">
    <citation type="submission" date="2019-01" db="EMBL/GenBank/DDBJ databases">
        <title>A draft genome assembly of the solar-powered sea slug Elysia chlorotica.</title>
        <authorList>
            <person name="Cai H."/>
            <person name="Li Q."/>
            <person name="Fang X."/>
            <person name="Li J."/>
            <person name="Curtis N.E."/>
            <person name="Altenburger A."/>
            <person name="Shibata T."/>
            <person name="Feng M."/>
            <person name="Maeda T."/>
            <person name="Schwartz J.A."/>
            <person name="Shigenobu S."/>
            <person name="Lundholm N."/>
            <person name="Nishiyama T."/>
            <person name="Yang H."/>
            <person name="Hasebe M."/>
            <person name="Li S."/>
            <person name="Pierce S.K."/>
            <person name="Wang J."/>
        </authorList>
    </citation>
    <scope>NUCLEOTIDE SEQUENCE [LARGE SCALE GENOMIC DNA]</scope>
    <source>
        <strain evidence="3">EC2010</strain>
        <tissue evidence="3">Whole organism of an adult</tissue>
    </source>
</reference>
<evidence type="ECO:0000313" key="4">
    <source>
        <dbReference type="Proteomes" id="UP000271974"/>
    </source>
</evidence>